<feature type="coiled-coil region" evidence="1">
    <location>
        <begin position="76"/>
        <end position="103"/>
    </location>
</feature>
<reference evidence="2 3" key="1">
    <citation type="submission" date="2007-04" db="EMBL/GenBank/DDBJ databases">
        <authorList>
            <person name="Fulton L."/>
            <person name="Clifton S."/>
            <person name="Fulton B."/>
            <person name="Xu J."/>
            <person name="Minx P."/>
            <person name="Pepin K.H."/>
            <person name="Johnson M."/>
            <person name="Thiruvilangam P."/>
            <person name="Bhonagiri V."/>
            <person name="Nash W.E."/>
            <person name="Mardis E.R."/>
            <person name="Wilson R.K."/>
        </authorList>
    </citation>
    <scope>NUCLEOTIDE SEQUENCE [LARGE SCALE GENOMIC DNA]</scope>
    <source>
        <strain evidence="2 3">ATCC 29149</strain>
    </source>
</reference>
<keyword evidence="1" id="KW-0175">Coiled coil</keyword>
<comment type="caution">
    <text evidence="2">The sequence shown here is derived from an EMBL/GenBank/DDBJ whole genome shotgun (WGS) entry which is preliminary data.</text>
</comment>
<gene>
    <name evidence="2" type="ORF">RUMGNA_00114</name>
</gene>
<dbReference type="InterPro" id="IPR024064">
    <property type="entry name" value="FdhE-like_sf"/>
</dbReference>
<reference evidence="2 3" key="2">
    <citation type="submission" date="2007-06" db="EMBL/GenBank/DDBJ databases">
        <title>Draft genome sequence of Ruminococcus gnavus (ATCC 29149).</title>
        <authorList>
            <person name="Sudarsanam P."/>
            <person name="Ley R."/>
            <person name="Guruge J."/>
            <person name="Turnbaugh P.J."/>
            <person name="Mahowald M."/>
            <person name="Liep D."/>
            <person name="Gordon J."/>
        </authorList>
    </citation>
    <scope>NUCLEOTIDE SEQUENCE [LARGE SCALE GENOMIC DNA]</scope>
    <source>
        <strain evidence="2 3">ATCC 29149</strain>
    </source>
</reference>
<dbReference type="SUPFAM" id="SSF144020">
    <property type="entry name" value="FdhE-like"/>
    <property type="match status" value="1"/>
</dbReference>
<dbReference type="GeneID" id="57432419"/>
<proteinExistence type="predicted"/>
<evidence type="ECO:0000313" key="2">
    <source>
        <dbReference type="EMBL" id="EDN79600.1"/>
    </source>
</evidence>
<dbReference type="EMBL" id="AAYG02000001">
    <property type="protein sequence ID" value="EDN79600.1"/>
    <property type="molecule type" value="Genomic_DNA"/>
</dbReference>
<dbReference type="PaxDb" id="411470-RUMGNA_00114"/>
<name>A7AXU9_MEDG7</name>
<dbReference type="AlphaFoldDB" id="A7AXU9"/>
<evidence type="ECO:0000256" key="1">
    <source>
        <dbReference type="SAM" id="Coils"/>
    </source>
</evidence>
<sequence length="149" mass="16994">MVNHLKICPTCKKEKIQDGIYRNGYVYFYEDTATECPYGHPIIMTSMPDDDFIILSKISDSTDFYDAMIKLHDDDIIEYELKMSQFRSQVQAKEAEEERKKAEESKPRCPKCGSTSIATVNKGYSLLTGFLGSGKPMNVCQSCGHKWKI</sequence>
<evidence type="ECO:0000313" key="3">
    <source>
        <dbReference type="Proteomes" id="UP000004410"/>
    </source>
</evidence>
<dbReference type="RefSeq" id="WP_004840098.1">
    <property type="nucleotide sequence ID" value="NZ_AAYG02000001.1"/>
</dbReference>
<protein>
    <submittedName>
        <fullName evidence="2">Uncharacterized protein</fullName>
    </submittedName>
</protein>
<dbReference type="Proteomes" id="UP000004410">
    <property type="component" value="Unassembled WGS sequence"/>
</dbReference>
<organism evidence="2 3">
    <name type="scientific">Mediterraneibacter gnavus (strain ATCC 29149 / DSM 114966 / JCM 6515 / VPI C7-9)</name>
    <name type="common">Ruminococcus gnavus</name>
    <dbReference type="NCBI Taxonomy" id="411470"/>
    <lineage>
        <taxon>Bacteria</taxon>
        <taxon>Bacillati</taxon>
        <taxon>Bacillota</taxon>
        <taxon>Clostridia</taxon>
        <taxon>Lachnospirales</taxon>
        <taxon>Lachnospiraceae</taxon>
        <taxon>Mediterraneibacter</taxon>
    </lineage>
</organism>
<accession>A7AXU9</accession>